<dbReference type="RefSeq" id="XP_065956265.1">
    <property type="nucleotide sequence ID" value="XM_066100865.1"/>
</dbReference>
<organism evidence="4 5">
    <name type="scientific">Penicillium digitatum</name>
    <name type="common">Green mold</name>
    <dbReference type="NCBI Taxonomy" id="36651"/>
    <lineage>
        <taxon>Eukaryota</taxon>
        <taxon>Fungi</taxon>
        <taxon>Dikarya</taxon>
        <taxon>Ascomycota</taxon>
        <taxon>Pezizomycotina</taxon>
        <taxon>Eurotiomycetes</taxon>
        <taxon>Eurotiomycetidae</taxon>
        <taxon>Eurotiales</taxon>
        <taxon>Aspergillaceae</taxon>
        <taxon>Penicillium</taxon>
    </lineage>
</organism>
<dbReference type="GO" id="GO:0003677">
    <property type="term" value="F:DNA binding"/>
    <property type="evidence" value="ECO:0007669"/>
    <property type="project" value="UniProtKB-KW"/>
</dbReference>
<evidence type="ECO:0000256" key="2">
    <source>
        <dbReference type="SAM" id="MobiDB-lite"/>
    </source>
</evidence>
<dbReference type="AlphaFoldDB" id="A0A7T6XJ44"/>
<gene>
    <name evidence="4" type="ORF">Pdw03_4910</name>
</gene>
<sequence length="384" mass="42189">MIEGAANAILKKAGEDRVVGHNWAYRFITRLPPGFNYITQHPKEKSRVDSEDYGALLLWFNNLTQVMKHHQFLPHEIFNWDQTGYRIGKGKARKVITSRTTSYIATGGQSESITGIECISADGWLMLPWILTPSPPDFTSSATNSPPDTIERVEKLNTKLLNDLKKIEHLVQSVQRHIRRSADANTLLSQEVELLKASCHAPELNSGRPGPEQTATTEDPPATTEEPPATAEEPPATAEEPPATAEEPPATTEEPPATAEEPPATTEEPPATTEEPPATAEEPPATTEEPPATTEEPPATAEEPPATTEEPPATTEEPPATTEEPPATCKVPSEEPACTTNWSRETRHCSRIASCVCCVCKKEIQHVRNYNRGHRDCTEPQDRH</sequence>
<feature type="compositionally biased region" description="Low complexity" evidence="2">
    <location>
        <begin position="214"/>
        <end position="328"/>
    </location>
</feature>
<name>A0A7T6XJ44_PENDI</name>
<reference evidence="4 5" key="1">
    <citation type="submission" date="2020-08" db="EMBL/GenBank/DDBJ databases">
        <title>The completed genome sequence of the pathogenic ascomycete fungus Penicillium digitatum.</title>
        <authorList>
            <person name="Wang M."/>
        </authorList>
    </citation>
    <scope>NUCLEOTIDE SEQUENCE [LARGE SCALE GENOMIC DNA]</scope>
    <source>
        <strain evidence="4 5">PdW03</strain>
    </source>
</reference>
<feature type="domain" description="HTH CENPB-type" evidence="3">
    <location>
        <begin position="1"/>
        <end position="37"/>
    </location>
</feature>
<proteinExistence type="predicted"/>
<accession>A0A7T6XJ44</accession>
<protein>
    <submittedName>
        <fullName evidence="4">Histone H3</fullName>
    </submittedName>
</protein>
<evidence type="ECO:0000313" key="4">
    <source>
        <dbReference type="EMBL" id="QQK42056.1"/>
    </source>
</evidence>
<dbReference type="InterPro" id="IPR006600">
    <property type="entry name" value="HTH_CenpB_DNA-bd_dom"/>
</dbReference>
<dbReference type="Proteomes" id="UP000595662">
    <property type="component" value="Chromosome 1"/>
</dbReference>
<dbReference type="EMBL" id="CP060774">
    <property type="protein sequence ID" value="QQK42056.1"/>
    <property type="molecule type" value="Genomic_DNA"/>
</dbReference>
<evidence type="ECO:0000313" key="5">
    <source>
        <dbReference type="Proteomes" id="UP000595662"/>
    </source>
</evidence>
<feature type="region of interest" description="Disordered" evidence="2">
    <location>
        <begin position="201"/>
        <end position="343"/>
    </location>
</feature>
<dbReference type="GeneID" id="90952643"/>
<dbReference type="PROSITE" id="PS51253">
    <property type="entry name" value="HTH_CENPB"/>
    <property type="match status" value="1"/>
</dbReference>
<keyword evidence="1" id="KW-0238">DNA-binding</keyword>
<evidence type="ECO:0000256" key="1">
    <source>
        <dbReference type="ARBA" id="ARBA00023125"/>
    </source>
</evidence>
<evidence type="ECO:0000259" key="3">
    <source>
        <dbReference type="PROSITE" id="PS51253"/>
    </source>
</evidence>